<evidence type="ECO:0000313" key="5">
    <source>
        <dbReference type="Proteomes" id="UP000001497"/>
    </source>
</evidence>
<accession>C9RS88</accession>
<dbReference type="EMBL" id="CP002158">
    <property type="protein sequence ID" value="ADL27046.1"/>
    <property type="molecule type" value="Genomic_DNA"/>
</dbReference>
<dbReference type="Proteomes" id="UP000000517">
    <property type="component" value="Chromosome"/>
</dbReference>
<reference evidence="2 5" key="1">
    <citation type="submission" date="2009-10" db="EMBL/GenBank/DDBJ databases">
        <title>Complete sequence of Fibrobacter succinogenes subsp. succinogenes S85.</title>
        <authorList>
            <consortium name="US DOE Joint Genome Institute"/>
            <person name="Lucas S."/>
            <person name="Copeland A."/>
            <person name="Lapidus A."/>
            <person name="Glavina del Rio T."/>
            <person name="Tice H."/>
            <person name="Bruce D."/>
            <person name="Goodwin L."/>
            <person name="Pitluck S."/>
            <person name="Chertkov O."/>
            <person name="Detter J.C."/>
            <person name="Han C."/>
            <person name="Tapia R."/>
            <person name="Larimer F."/>
            <person name="Land M."/>
            <person name="Hauser L."/>
            <person name="Kyrpides N."/>
            <person name="Mikhailova N."/>
            <person name="Weimer P.J."/>
            <person name="Stevenson D.M."/>
            <person name="Boyum J."/>
            <person name="Brumm P.I."/>
            <person name="Mead D."/>
        </authorList>
    </citation>
    <scope>NUCLEOTIDE SEQUENCE [LARGE SCALE GENOMIC DNA]</scope>
    <source>
        <strain evidence="5">ATCC 19169 / S85</strain>
        <strain evidence="2">S85</strain>
    </source>
</reference>
<dbReference type="eggNOG" id="COG0576">
    <property type="taxonomic scope" value="Bacteria"/>
</dbReference>
<name>C9RS88_FIBSS</name>
<dbReference type="KEGG" id="fsu:Fisuc_1832"/>
<gene>
    <name evidence="2" type="ordered locus">Fisuc_1832</name>
    <name evidence="3" type="ordered locus">FSU_2336</name>
</gene>
<evidence type="ECO:0000313" key="2">
    <source>
        <dbReference type="EMBL" id="ACX75424.1"/>
    </source>
</evidence>
<dbReference type="Proteomes" id="UP000001497">
    <property type="component" value="Chromosome"/>
</dbReference>
<feature type="compositionally biased region" description="Basic and acidic residues" evidence="1">
    <location>
        <begin position="1"/>
        <end position="10"/>
    </location>
</feature>
<dbReference type="HOGENOM" id="CLU_920543_0_0_0"/>
<proteinExistence type="predicted"/>
<dbReference type="KEGG" id="fsc:FSU_2336"/>
<evidence type="ECO:0000256" key="1">
    <source>
        <dbReference type="SAM" id="MobiDB-lite"/>
    </source>
</evidence>
<dbReference type="AlphaFoldDB" id="C9RS88"/>
<dbReference type="STRING" id="59374.FSU_2336"/>
<evidence type="ECO:0000313" key="4">
    <source>
        <dbReference type="Proteomes" id="UP000000517"/>
    </source>
</evidence>
<reference evidence="3" key="3">
    <citation type="submission" date="2010-08" db="EMBL/GenBank/DDBJ databases">
        <authorList>
            <person name="Durkin A.S."/>
            <person name="Nelson K.E."/>
            <person name="Morrison M."/>
            <person name="Forsberg C.W."/>
            <person name="Wilson D.B."/>
            <person name="Russell J.B."/>
            <person name="Cann I.K.O."/>
            <person name="Mackie R.I."/>
            <person name="White B.A."/>
        </authorList>
    </citation>
    <scope>NUCLEOTIDE SEQUENCE</scope>
    <source>
        <strain evidence="3">S85</strain>
    </source>
</reference>
<protein>
    <submittedName>
        <fullName evidence="3">Uncharacterized protein</fullName>
    </submittedName>
</protein>
<organism evidence="3 4">
    <name type="scientific">Fibrobacter succinogenes (strain ATCC 19169 / S85)</name>
    <dbReference type="NCBI Taxonomy" id="59374"/>
    <lineage>
        <taxon>Bacteria</taxon>
        <taxon>Pseudomonadati</taxon>
        <taxon>Fibrobacterota</taxon>
        <taxon>Fibrobacteria</taxon>
        <taxon>Fibrobacterales</taxon>
        <taxon>Fibrobacteraceae</taxon>
        <taxon>Fibrobacter</taxon>
    </lineage>
</organism>
<evidence type="ECO:0000313" key="3">
    <source>
        <dbReference type="EMBL" id="ADL27046.1"/>
    </source>
</evidence>
<sequence length="302" mass="34668">MKDTTEKHVESNVAESAAAPSIDDNPAQISAENVLEPETETKEIPATEMPDVVVELRSEFEQIKRSFAKQNEENADALKMLNENAQNFYKKMEPYLQRLDKNVFVLGKKSSDVENALKGLHGECLEKREQFIKEQSDTIAKQQDSLKELSGAINKLQDCMTRYQNDVLFKAQKEILEDLIQLSDQVRCNILDQEQNQNYESLLDSMKQIGKWIDASLERSKMHKFEDCCHGNTTIDKKRQEVVDIEETESAEKDGYFVTRQPGYLWTIPLVGSVDTMLSGNAPQTFEFVFRPEQVVKLKYKK</sequence>
<reference evidence="4" key="2">
    <citation type="submission" date="2010-08" db="EMBL/GenBank/DDBJ databases">
        <title>Complete sequence of Fibrobacter succinogenes subsp. succinogenes S85.</title>
        <authorList>
            <person name="Durkin A.S."/>
            <person name="Nelson K.E."/>
            <person name="Morrison M."/>
            <person name="Forsberg C.W."/>
            <person name="Wilson D.B."/>
            <person name="Russell J.B."/>
            <person name="Cann I.K.O."/>
            <person name="Mackie R.I."/>
            <person name="White B.A."/>
        </authorList>
    </citation>
    <scope>NUCLEOTIDE SEQUENCE [LARGE SCALE GENOMIC DNA]</scope>
    <source>
        <strain evidence="4">ATCC 19169 / S85</strain>
    </source>
</reference>
<keyword evidence="5" id="KW-1185">Reference proteome</keyword>
<dbReference type="RefSeq" id="WP_014546496.1">
    <property type="nucleotide sequence ID" value="NC_013410.1"/>
</dbReference>
<feature type="region of interest" description="Disordered" evidence="1">
    <location>
        <begin position="1"/>
        <end position="45"/>
    </location>
</feature>
<dbReference type="EMBL" id="CP001792">
    <property type="protein sequence ID" value="ACX75424.1"/>
    <property type="molecule type" value="Genomic_DNA"/>
</dbReference>